<dbReference type="AlphaFoldDB" id="A0A0D0CGD9"/>
<accession>A0A0D0CGD9</accession>
<name>A0A0D0CGD9_9AGAM</name>
<reference evidence="2" key="2">
    <citation type="submission" date="2015-01" db="EMBL/GenBank/DDBJ databases">
        <title>Evolutionary Origins and Diversification of the Mycorrhizal Mutualists.</title>
        <authorList>
            <consortium name="DOE Joint Genome Institute"/>
            <consortium name="Mycorrhizal Genomics Consortium"/>
            <person name="Kohler A."/>
            <person name="Kuo A."/>
            <person name="Nagy L.G."/>
            <person name="Floudas D."/>
            <person name="Copeland A."/>
            <person name="Barry K.W."/>
            <person name="Cichocki N."/>
            <person name="Veneault-Fourrey C."/>
            <person name="LaButti K."/>
            <person name="Lindquist E.A."/>
            <person name="Lipzen A."/>
            <person name="Lundell T."/>
            <person name="Morin E."/>
            <person name="Murat C."/>
            <person name="Riley R."/>
            <person name="Ohm R."/>
            <person name="Sun H."/>
            <person name="Tunlid A."/>
            <person name="Henrissat B."/>
            <person name="Grigoriev I.V."/>
            <person name="Hibbett D.S."/>
            <person name="Martin F."/>
        </authorList>
    </citation>
    <scope>NUCLEOTIDE SEQUENCE [LARGE SCALE GENOMIC DNA]</scope>
    <source>
        <strain evidence="2">Ve08.2h10</strain>
    </source>
</reference>
<feature type="non-terminal residue" evidence="1">
    <location>
        <position position="67"/>
    </location>
</feature>
<dbReference type="STRING" id="930991.A0A0D0CGD9"/>
<proteinExistence type="predicted"/>
<feature type="non-terminal residue" evidence="1">
    <location>
        <position position="1"/>
    </location>
</feature>
<dbReference type="OrthoDB" id="2690251at2759"/>
<dbReference type="HOGENOM" id="CLU_082499_4_1_1"/>
<gene>
    <name evidence="1" type="ORF">PAXRUDRAFT_74031</name>
</gene>
<keyword evidence="2" id="KW-1185">Reference proteome</keyword>
<reference evidence="1 2" key="1">
    <citation type="submission" date="2014-04" db="EMBL/GenBank/DDBJ databases">
        <authorList>
            <consortium name="DOE Joint Genome Institute"/>
            <person name="Kuo A."/>
            <person name="Kohler A."/>
            <person name="Jargeat P."/>
            <person name="Nagy L.G."/>
            <person name="Floudas D."/>
            <person name="Copeland A."/>
            <person name="Barry K.W."/>
            <person name="Cichocki N."/>
            <person name="Veneault-Fourrey C."/>
            <person name="LaButti K."/>
            <person name="Lindquist E.A."/>
            <person name="Lipzen A."/>
            <person name="Lundell T."/>
            <person name="Morin E."/>
            <person name="Murat C."/>
            <person name="Sun H."/>
            <person name="Tunlid A."/>
            <person name="Henrissat B."/>
            <person name="Grigoriev I.V."/>
            <person name="Hibbett D.S."/>
            <person name="Martin F."/>
            <person name="Nordberg H.P."/>
            <person name="Cantor M.N."/>
            <person name="Hua S.X."/>
        </authorList>
    </citation>
    <scope>NUCLEOTIDE SEQUENCE [LARGE SCALE GENOMIC DNA]</scope>
    <source>
        <strain evidence="1 2">Ve08.2h10</strain>
    </source>
</reference>
<evidence type="ECO:0000313" key="2">
    <source>
        <dbReference type="Proteomes" id="UP000054538"/>
    </source>
</evidence>
<dbReference type="InParanoid" id="A0A0D0CGD9"/>
<dbReference type="Proteomes" id="UP000054538">
    <property type="component" value="Unassembled WGS sequence"/>
</dbReference>
<evidence type="ECO:0000313" key="1">
    <source>
        <dbReference type="EMBL" id="KIK74378.1"/>
    </source>
</evidence>
<organism evidence="1 2">
    <name type="scientific">Paxillus rubicundulus Ve08.2h10</name>
    <dbReference type="NCBI Taxonomy" id="930991"/>
    <lineage>
        <taxon>Eukaryota</taxon>
        <taxon>Fungi</taxon>
        <taxon>Dikarya</taxon>
        <taxon>Basidiomycota</taxon>
        <taxon>Agaricomycotina</taxon>
        <taxon>Agaricomycetes</taxon>
        <taxon>Agaricomycetidae</taxon>
        <taxon>Boletales</taxon>
        <taxon>Paxilineae</taxon>
        <taxon>Paxillaceae</taxon>
        <taxon>Paxillus</taxon>
    </lineage>
</organism>
<dbReference type="EMBL" id="KN828918">
    <property type="protein sequence ID" value="KIK74378.1"/>
    <property type="molecule type" value="Genomic_DNA"/>
</dbReference>
<protein>
    <submittedName>
        <fullName evidence="1">Uncharacterized protein</fullName>
    </submittedName>
</protein>
<sequence>YAVVDLKNVSGLTYTDQEGATVTLQDKDILDRYVKVNKHAAPFRNKGFVHFDKVRPLLPSHSKGEHI</sequence>